<gene>
    <name evidence="2" type="ORF">TNIN_208741</name>
</gene>
<organism evidence="2 3">
    <name type="scientific">Trichonephila inaurata madagascariensis</name>
    <dbReference type="NCBI Taxonomy" id="2747483"/>
    <lineage>
        <taxon>Eukaryota</taxon>
        <taxon>Metazoa</taxon>
        <taxon>Ecdysozoa</taxon>
        <taxon>Arthropoda</taxon>
        <taxon>Chelicerata</taxon>
        <taxon>Arachnida</taxon>
        <taxon>Araneae</taxon>
        <taxon>Araneomorphae</taxon>
        <taxon>Entelegynae</taxon>
        <taxon>Araneoidea</taxon>
        <taxon>Nephilidae</taxon>
        <taxon>Trichonephila</taxon>
        <taxon>Trichonephila inaurata</taxon>
    </lineage>
</organism>
<evidence type="ECO:0000313" key="2">
    <source>
        <dbReference type="EMBL" id="GFY48605.1"/>
    </source>
</evidence>
<name>A0A8X6X7Y5_9ARAC</name>
<evidence type="ECO:0000256" key="1">
    <source>
        <dbReference type="SAM" id="MobiDB-lite"/>
    </source>
</evidence>
<protein>
    <submittedName>
        <fullName evidence="2">Uncharacterized protein</fullName>
    </submittedName>
</protein>
<keyword evidence="3" id="KW-1185">Reference proteome</keyword>
<comment type="caution">
    <text evidence="2">The sequence shown here is derived from an EMBL/GenBank/DDBJ whole genome shotgun (WGS) entry which is preliminary data.</text>
</comment>
<proteinExistence type="predicted"/>
<dbReference type="OrthoDB" id="10595892at2759"/>
<accession>A0A8X6X7Y5</accession>
<reference evidence="2" key="1">
    <citation type="submission" date="2020-08" db="EMBL/GenBank/DDBJ databases">
        <title>Multicomponent nature underlies the extraordinary mechanical properties of spider dragline silk.</title>
        <authorList>
            <person name="Kono N."/>
            <person name="Nakamura H."/>
            <person name="Mori M."/>
            <person name="Yoshida Y."/>
            <person name="Ohtoshi R."/>
            <person name="Malay A.D."/>
            <person name="Moran D.A.P."/>
            <person name="Tomita M."/>
            <person name="Numata K."/>
            <person name="Arakawa K."/>
        </authorList>
    </citation>
    <scope>NUCLEOTIDE SEQUENCE</scope>
</reference>
<evidence type="ECO:0000313" key="3">
    <source>
        <dbReference type="Proteomes" id="UP000886998"/>
    </source>
</evidence>
<feature type="region of interest" description="Disordered" evidence="1">
    <location>
        <begin position="1"/>
        <end position="25"/>
    </location>
</feature>
<dbReference type="AlphaFoldDB" id="A0A8X6X7Y5"/>
<feature type="compositionally biased region" description="Polar residues" evidence="1">
    <location>
        <begin position="7"/>
        <end position="20"/>
    </location>
</feature>
<sequence>MPERAQIKSSLTKTRDQLPTPSEVLANKKGFVRAKKQPLQEKGEKNLKWGMGGRKKDNIETVALLLANDFRKTGFRGNRLIYETAPRKESSQMESPLFCIAQKRHNNGRELFTQTADEVTVCYAGETNTAYSPPLRSKSPHL</sequence>
<dbReference type="EMBL" id="BMAV01006551">
    <property type="protein sequence ID" value="GFY48605.1"/>
    <property type="molecule type" value="Genomic_DNA"/>
</dbReference>
<dbReference type="Proteomes" id="UP000886998">
    <property type="component" value="Unassembled WGS sequence"/>
</dbReference>